<name>A0A1B8GIL7_9PEZI</name>
<keyword evidence="2" id="KW-1185">Reference proteome</keyword>
<dbReference type="STRING" id="342668.A0A1B8GIL7"/>
<dbReference type="OrthoDB" id="3944545at2759"/>
<sequence length="284" mass="32197">MLTSDATPGTGNAPRPRLILHRQAEFESDADSDSDSQLERETYPTFSELRSRSIKPYPTLAAVRIVWSFDSGSLETSLSVMAAAYNIDVLEPYFQQSVGGGSNTPWHVVSKSPATHPPVSEIIVNVNDLNIWESDWLEFHENHSDPDSYTESDILKYGTLPDYDPENDRDPPHLLKCCGTDRPRGKEGGVLVTASPSGPGFVTVHEYVTTVHPWLMRNRGDILKAMNRWEQMPDLEDKDLVVDLIQPECLRIEEKSEWVRELSMRRPNWMSIHDRETSDISYPV</sequence>
<dbReference type="RefSeq" id="XP_018129413.1">
    <property type="nucleotide sequence ID" value="XM_018275346.2"/>
</dbReference>
<proteinExistence type="predicted"/>
<dbReference type="GeneID" id="28839274"/>
<dbReference type="AlphaFoldDB" id="A0A1B8GIL7"/>
<accession>A0A1B8GIL7</accession>
<protein>
    <submittedName>
        <fullName evidence="1">Uncharacterized protein</fullName>
    </submittedName>
</protein>
<reference evidence="1 2" key="1">
    <citation type="submission" date="2016-03" db="EMBL/GenBank/DDBJ databases">
        <title>Comparative genomics of Pseudogymnoascus destructans, the fungus causing white-nose syndrome of bats.</title>
        <authorList>
            <person name="Palmer J.M."/>
            <person name="Drees K.P."/>
            <person name="Foster J.T."/>
            <person name="Lindner D.L."/>
        </authorList>
    </citation>
    <scope>NUCLEOTIDE SEQUENCE [LARGE SCALE GENOMIC DNA]</scope>
    <source>
        <strain evidence="1 2">UAMH 10579</strain>
    </source>
</reference>
<dbReference type="EMBL" id="KV460234">
    <property type="protein sequence ID" value="OBT95680.1"/>
    <property type="molecule type" value="Genomic_DNA"/>
</dbReference>
<evidence type="ECO:0000313" key="1">
    <source>
        <dbReference type="EMBL" id="OBT95680.1"/>
    </source>
</evidence>
<reference evidence="2" key="2">
    <citation type="journal article" date="2018" name="Nat. Commun.">
        <title>Extreme sensitivity to ultraviolet light in the fungal pathogen causing white-nose syndrome of bats.</title>
        <authorList>
            <person name="Palmer J.M."/>
            <person name="Drees K.P."/>
            <person name="Foster J.T."/>
            <person name="Lindner D.L."/>
        </authorList>
    </citation>
    <scope>NUCLEOTIDE SEQUENCE [LARGE SCALE GENOMIC DNA]</scope>
    <source>
        <strain evidence="2">UAMH 10579</strain>
    </source>
</reference>
<organism evidence="1 2">
    <name type="scientific">Pseudogymnoascus verrucosus</name>
    <dbReference type="NCBI Taxonomy" id="342668"/>
    <lineage>
        <taxon>Eukaryota</taxon>
        <taxon>Fungi</taxon>
        <taxon>Dikarya</taxon>
        <taxon>Ascomycota</taxon>
        <taxon>Pezizomycotina</taxon>
        <taxon>Leotiomycetes</taxon>
        <taxon>Thelebolales</taxon>
        <taxon>Thelebolaceae</taxon>
        <taxon>Pseudogymnoascus</taxon>
    </lineage>
</organism>
<evidence type="ECO:0000313" key="2">
    <source>
        <dbReference type="Proteomes" id="UP000091956"/>
    </source>
</evidence>
<dbReference type="Proteomes" id="UP000091956">
    <property type="component" value="Unassembled WGS sequence"/>
</dbReference>
<gene>
    <name evidence="1" type="ORF">VE01_05888</name>
</gene>